<dbReference type="InterPro" id="IPR021840">
    <property type="entry name" value="DUF3433"/>
</dbReference>
<reference evidence="2 3" key="1">
    <citation type="submission" date="2019-09" db="EMBL/GenBank/DDBJ databases">
        <title>The hologenome of the rock-dwelling lichen Lasallia pustulata.</title>
        <authorList>
            <person name="Greshake Tzovaras B."/>
            <person name="Segers F."/>
            <person name="Bicker A."/>
            <person name="Dal Grande F."/>
            <person name="Otte J."/>
            <person name="Hankeln T."/>
            <person name="Schmitt I."/>
            <person name="Ebersberger I."/>
        </authorList>
    </citation>
    <scope>NUCLEOTIDE SEQUENCE [LARGE SCALE GENOMIC DNA]</scope>
    <source>
        <strain evidence="2">A1-1</strain>
    </source>
</reference>
<sequence>MATPIRTRRFHVKAKSKKCYKPLVHHTASLGVLVASILVLIALVEYGYRSLPHESWKAPKIVGDSTSAIVDEVTKYLGSTPILKHRQDVSAAAALTELYLTPTAVTSTLAADFGAQHSTGVSTVPPAALTPDPSSYLDNGISTESIADGSAAAAPTELYLTPTVVTSTLAADFGAQNFTGVSTVPPAALTPDSSSYIDNGISTESSESYLELPSPSSTTAGAYLVPVITTRSAPSSATLSALVVVPAQSAAPSHYLHSSIVTTSATSPNAPAASLTAVYSHVYHPLMNLTGARYFVGAYLATLLATILKTLVGWLYSTTKMLDPFFYLARPEGASAKDFFHTNYLSTNDVWTPLMSLFDGHWLMLWTSGLYTVTVIVTPFATELLHFSKYCYWNDSNLLICGPEMRINPTVARIIQACLAFTLGLLFNVWILLRRKRSGVYSDPSSIVTIASLLHDPEVIADFRNISPGASKKGILQAVGAEKRYQLNTYHCADATERYGLIAVGGQPQTEHLHPRKAYERVANSGNAAEVSDAKGGSGQRKRHMVVHLIRDLIFGVATAGLLVLITYYYKVGADSGFERFMDSGNFGPRFVLAIGGIIIQSQWRRLERGKSIPTSSSGARQKTKAEATLELSKRSPWLMVSRDTEVAILAPFRLLHLRPSPASHTILAERTLTPLTTFSTAFYRRSFFVAHVALVALLSEVLVVVLPGIPFSAGQLDGAFLASAYVSMAVLAVMLLSLAAIWCRRGDPKLPRTPNTVAAVLSYLCAGRMTEDFAGFARMAPEKRNQIVEDLGREYVFDVGRGVDGVVRWGVDYADGGEGRAKGKE</sequence>
<accession>A0A5M8Q4U0</accession>
<feature type="transmembrane region" description="Helical" evidence="1">
    <location>
        <begin position="294"/>
        <end position="316"/>
    </location>
</feature>
<evidence type="ECO:0000313" key="3">
    <source>
        <dbReference type="Proteomes" id="UP000324767"/>
    </source>
</evidence>
<evidence type="ECO:0000256" key="1">
    <source>
        <dbReference type="SAM" id="Phobius"/>
    </source>
</evidence>
<dbReference type="PANTHER" id="PTHR37544:SF3">
    <property type="entry name" value="SPRAY"/>
    <property type="match status" value="1"/>
</dbReference>
<feature type="transmembrane region" description="Helical" evidence="1">
    <location>
        <begin position="590"/>
        <end position="607"/>
    </location>
</feature>
<gene>
    <name evidence="2" type="ORF">FRX48_00913</name>
</gene>
<feature type="transmembrane region" description="Helical" evidence="1">
    <location>
        <begin position="722"/>
        <end position="744"/>
    </location>
</feature>
<name>A0A5M8Q4U0_9LECA</name>
<keyword evidence="1" id="KW-0472">Membrane</keyword>
<proteinExistence type="predicted"/>
<feature type="transmembrane region" description="Helical" evidence="1">
    <location>
        <begin position="414"/>
        <end position="433"/>
    </location>
</feature>
<comment type="caution">
    <text evidence="2">The sequence shown here is derived from an EMBL/GenBank/DDBJ whole genome shotgun (WGS) entry which is preliminary data.</text>
</comment>
<keyword evidence="1" id="KW-0812">Transmembrane</keyword>
<dbReference type="Pfam" id="PF11915">
    <property type="entry name" value="DUF3433"/>
    <property type="match status" value="2"/>
</dbReference>
<feature type="transmembrane region" description="Helical" evidence="1">
    <location>
        <begin position="688"/>
        <end position="710"/>
    </location>
</feature>
<evidence type="ECO:0000313" key="2">
    <source>
        <dbReference type="EMBL" id="KAA6416193.1"/>
    </source>
</evidence>
<protein>
    <submittedName>
        <fullName evidence="2">Uncharacterized protein</fullName>
    </submittedName>
</protein>
<dbReference type="AlphaFoldDB" id="A0A5M8Q4U0"/>
<keyword evidence="1" id="KW-1133">Transmembrane helix</keyword>
<feature type="transmembrane region" description="Helical" evidence="1">
    <location>
        <begin position="362"/>
        <end position="381"/>
    </location>
</feature>
<feature type="transmembrane region" description="Helical" evidence="1">
    <location>
        <begin position="549"/>
        <end position="570"/>
    </location>
</feature>
<dbReference type="PANTHER" id="PTHR37544">
    <property type="entry name" value="SPRAY-RELATED"/>
    <property type="match status" value="1"/>
</dbReference>
<feature type="transmembrane region" description="Helical" evidence="1">
    <location>
        <begin position="23"/>
        <end position="44"/>
    </location>
</feature>
<organism evidence="2 3">
    <name type="scientific">Lasallia pustulata</name>
    <dbReference type="NCBI Taxonomy" id="136370"/>
    <lineage>
        <taxon>Eukaryota</taxon>
        <taxon>Fungi</taxon>
        <taxon>Dikarya</taxon>
        <taxon>Ascomycota</taxon>
        <taxon>Pezizomycotina</taxon>
        <taxon>Lecanoromycetes</taxon>
        <taxon>OSLEUM clade</taxon>
        <taxon>Umbilicariomycetidae</taxon>
        <taxon>Umbilicariales</taxon>
        <taxon>Umbilicariaceae</taxon>
        <taxon>Lasallia</taxon>
    </lineage>
</organism>
<dbReference type="Proteomes" id="UP000324767">
    <property type="component" value="Unassembled WGS sequence"/>
</dbReference>
<dbReference type="EMBL" id="VXIT01000001">
    <property type="protein sequence ID" value="KAA6416193.1"/>
    <property type="molecule type" value="Genomic_DNA"/>
</dbReference>
<dbReference type="OrthoDB" id="5428901at2759"/>